<name>A0ABY7Q6Z9_9ACTN</name>
<gene>
    <name evidence="1" type="ORF">O1G21_23415</name>
</gene>
<reference evidence="2" key="1">
    <citation type="submission" date="2022-12" db="EMBL/GenBank/DDBJ databases">
        <authorList>
            <person name="Mo P."/>
        </authorList>
    </citation>
    <scope>NUCLEOTIDE SEQUENCE [LARGE SCALE GENOMIC DNA]</scope>
    <source>
        <strain evidence="2">HUAS 3-15</strain>
    </source>
</reference>
<evidence type="ECO:0000313" key="2">
    <source>
        <dbReference type="Proteomes" id="UP001212821"/>
    </source>
</evidence>
<organism evidence="1 2">
    <name type="scientific">Kitasatospora cathayae</name>
    <dbReference type="NCBI Taxonomy" id="3004092"/>
    <lineage>
        <taxon>Bacteria</taxon>
        <taxon>Bacillati</taxon>
        <taxon>Actinomycetota</taxon>
        <taxon>Actinomycetes</taxon>
        <taxon>Kitasatosporales</taxon>
        <taxon>Streptomycetaceae</taxon>
        <taxon>Kitasatospora</taxon>
    </lineage>
</organism>
<protein>
    <recommendedName>
        <fullName evidence="3">Cytotoxic translational repressor of toxin-antitoxin stability system</fullName>
    </recommendedName>
</protein>
<sequence length="97" mass="10983">MPTHESLAHFLRDWKGLTAAQKAAFLVAVAQFVSDLHAGRGFRRGLRVKKMQGHPDVWEMTWAPDGRATFSYGTSLQDGEPHIVWRRIGTHDIFGRP</sequence>
<keyword evidence="2" id="KW-1185">Reference proteome</keyword>
<evidence type="ECO:0000313" key="1">
    <source>
        <dbReference type="EMBL" id="WBP88498.1"/>
    </source>
</evidence>
<dbReference type="Proteomes" id="UP001212821">
    <property type="component" value="Chromosome"/>
</dbReference>
<dbReference type="RefSeq" id="WP_270146555.1">
    <property type="nucleotide sequence ID" value="NZ_CP115450.1"/>
</dbReference>
<evidence type="ECO:0008006" key="3">
    <source>
        <dbReference type="Google" id="ProtNLM"/>
    </source>
</evidence>
<proteinExistence type="predicted"/>
<accession>A0ABY7Q6Z9</accession>
<dbReference type="EMBL" id="CP115450">
    <property type="protein sequence ID" value="WBP88498.1"/>
    <property type="molecule type" value="Genomic_DNA"/>
</dbReference>